<evidence type="ECO:0000313" key="2">
    <source>
        <dbReference type="Proteomes" id="UP000315369"/>
    </source>
</evidence>
<sequence>MSRDLAAELATVLEATGLGLVRPPASGANLFTAPMPEVDGGVPDKAMALVVTGGSGPLPYLGLGRAAYLSPGCQVRIRSAREDFEGGQSLAHAVFAALNQTPDVSSVTVRAEESAPVYLGTDGADRHQWILNLELGYLYAAPRT</sequence>
<dbReference type="EMBL" id="VIFM01000029">
    <property type="protein sequence ID" value="TQF16116.1"/>
    <property type="molecule type" value="Genomic_DNA"/>
</dbReference>
<reference evidence="1 2" key="1">
    <citation type="submission" date="2019-06" db="EMBL/GenBank/DDBJ databases">
        <authorList>
            <person name="Livingstone P."/>
            <person name="Whitworth D."/>
        </authorList>
    </citation>
    <scope>NUCLEOTIDE SEQUENCE [LARGE SCALE GENOMIC DNA]</scope>
    <source>
        <strain evidence="1 2">AM401</strain>
    </source>
</reference>
<evidence type="ECO:0000313" key="1">
    <source>
        <dbReference type="EMBL" id="TQF16116.1"/>
    </source>
</evidence>
<gene>
    <name evidence="1" type="ORF">FJV41_10015</name>
</gene>
<organism evidence="1 2">
    <name type="scientific">Myxococcus llanfairpwllgwyngyllgogerychwyrndrobwllllantysiliogogogochensis</name>
    <dbReference type="NCBI Taxonomy" id="2590453"/>
    <lineage>
        <taxon>Bacteria</taxon>
        <taxon>Pseudomonadati</taxon>
        <taxon>Myxococcota</taxon>
        <taxon>Myxococcia</taxon>
        <taxon>Myxococcales</taxon>
        <taxon>Cystobacterineae</taxon>
        <taxon>Myxococcaceae</taxon>
        <taxon>Myxococcus</taxon>
    </lineage>
</organism>
<dbReference type="Proteomes" id="UP000315369">
    <property type="component" value="Unassembled WGS sequence"/>
</dbReference>
<accession>A0A540X4D9</accession>
<protein>
    <submittedName>
        <fullName evidence="1">Uncharacterized protein</fullName>
    </submittedName>
</protein>
<name>A0A540X4D9_9BACT</name>
<dbReference type="RefSeq" id="WP_141642211.1">
    <property type="nucleotide sequence ID" value="NZ_VIFM01000029.1"/>
</dbReference>
<dbReference type="AlphaFoldDB" id="A0A540X4D9"/>
<proteinExistence type="predicted"/>
<comment type="caution">
    <text evidence="1">The sequence shown here is derived from an EMBL/GenBank/DDBJ whole genome shotgun (WGS) entry which is preliminary data.</text>
</comment>
<keyword evidence="2" id="KW-1185">Reference proteome</keyword>